<accession>A0ABR8Y4X2</accession>
<dbReference type="InterPro" id="IPR036291">
    <property type="entry name" value="NAD(P)-bd_dom_sf"/>
</dbReference>
<organism evidence="8 9">
    <name type="scientific">Phocaeicola intestinalis</name>
    <dbReference type="NCBI Taxonomy" id="2762212"/>
    <lineage>
        <taxon>Bacteria</taxon>
        <taxon>Pseudomonadati</taxon>
        <taxon>Bacteroidota</taxon>
        <taxon>Bacteroidia</taxon>
        <taxon>Bacteroidales</taxon>
        <taxon>Bacteroidaceae</taxon>
        <taxon>Phocaeicola</taxon>
    </lineage>
</organism>
<evidence type="ECO:0000259" key="7">
    <source>
        <dbReference type="Pfam" id="PF04321"/>
    </source>
</evidence>
<evidence type="ECO:0000256" key="3">
    <source>
        <dbReference type="ARBA" id="ARBA00012929"/>
    </source>
</evidence>
<dbReference type="EMBL" id="JACSPP010000004">
    <property type="protein sequence ID" value="MBD8039254.1"/>
    <property type="molecule type" value="Genomic_DNA"/>
</dbReference>
<evidence type="ECO:0000256" key="5">
    <source>
        <dbReference type="ARBA" id="ARBA00048200"/>
    </source>
</evidence>
<gene>
    <name evidence="8" type="primary">rfbD</name>
    <name evidence="8" type="ORF">H9625_02105</name>
</gene>
<sequence length="304" mass="33852">MNILVTGANGQLGNEMRIISKDTDDCYTFTDVVEVEDVETTILDITDTDAVKRMVKEKNIQCIVNCAAYTNVDKAESDETLCRKLNAEAPRILAEAMKEAGGMLVQISTDYVFGGDPYNTPCREEQKGTPTGVYGKTKLEGEKNIEAMGCDYVIIRTAWLYSEFGRNFVKTMLNLTATKPKLNVVFDQAGTPTYAYDLAVAIKAVLADYEKENPKEGYSKCGIYHFSNEGVCSWFDFTKQIAELAGNTACDIEPCHSDEFPSPVKRPAYSVLDKTKIKETFGLKIPYWTDSLKICMKNMGAIQQ</sequence>
<proteinExistence type="inferred from homology"/>
<comment type="catalytic activity">
    <reaction evidence="5">
        <text>dTDP-beta-L-rhamnose + NADP(+) = dTDP-4-dehydro-beta-L-rhamnose + NADPH + H(+)</text>
        <dbReference type="Rhea" id="RHEA:21796"/>
        <dbReference type="ChEBI" id="CHEBI:15378"/>
        <dbReference type="ChEBI" id="CHEBI:57510"/>
        <dbReference type="ChEBI" id="CHEBI:57783"/>
        <dbReference type="ChEBI" id="CHEBI:58349"/>
        <dbReference type="ChEBI" id="CHEBI:62830"/>
        <dbReference type="EC" id="1.1.1.133"/>
    </reaction>
</comment>
<comment type="pathway">
    <text evidence="1 6">Carbohydrate biosynthesis; dTDP-L-rhamnose biosynthesis.</text>
</comment>
<evidence type="ECO:0000256" key="4">
    <source>
        <dbReference type="ARBA" id="ARBA00017099"/>
    </source>
</evidence>
<comment type="similarity">
    <text evidence="2 6">Belongs to the dTDP-4-dehydrorhamnose reductase family.</text>
</comment>
<dbReference type="InterPro" id="IPR029903">
    <property type="entry name" value="RmlD-like-bd"/>
</dbReference>
<dbReference type="EC" id="1.1.1.133" evidence="3 6"/>
<dbReference type="Gene3D" id="3.90.25.10">
    <property type="entry name" value="UDP-galactose 4-epimerase, domain 1"/>
    <property type="match status" value="1"/>
</dbReference>
<dbReference type="Gene3D" id="3.40.50.720">
    <property type="entry name" value="NAD(P)-binding Rossmann-like Domain"/>
    <property type="match status" value="1"/>
</dbReference>
<dbReference type="Pfam" id="PF04321">
    <property type="entry name" value="RmlD_sub_bind"/>
    <property type="match status" value="1"/>
</dbReference>
<dbReference type="RefSeq" id="WP_087212020.1">
    <property type="nucleotide sequence ID" value="NZ_JACSPP010000004.1"/>
</dbReference>
<evidence type="ECO:0000313" key="9">
    <source>
        <dbReference type="Proteomes" id="UP000620874"/>
    </source>
</evidence>
<dbReference type="PANTHER" id="PTHR10491:SF4">
    <property type="entry name" value="METHIONINE ADENOSYLTRANSFERASE 2 SUBUNIT BETA"/>
    <property type="match status" value="1"/>
</dbReference>
<name>A0ABR8Y4X2_9BACT</name>
<dbReference type="NCBIfam" id="TIGR01214">
    <property type="entry name" value="rmlD"/>
    <property type="match status" value="1"/>
</dbReference>
<keyword evidence="6" id="KW-0521">NADP</keyword>
<dbReference type="InterPro" id="IPR005913">
    <property type="entry name" value="dTDP_dehydrorham_reduct"/>
</dbReference>
<evidence type="ECO:0000256" key="1">
    <source>
        <dbReference type="ARBA" id="ARBA00004781"/>
    </source>
</evidence>
<dbReference type="SUPFAM" id="SSF51735">
    <property type="entry name" value="NAD(P)-binding Rossmann-fold domains"/>
    <property type="match status" value="1"/>
</dbReference>
<reference evidence="8 9" key="1">
    <citation type="submission" date="2020-08" db="EMBL/GenBank/DDBJ databases">
        <title>A Genomic Blueprint of the Chicken Gut Microbiome.</title>
        <authorList>
            <person name="Gilroy R."/>
            <person name="Ravi A."/>
            <person name="Getino M."/>
            <person name="Pursley I."/>
            <person name="Horton D.L."/>
            <person name="Alikhan N.-F."/>
            <person name="Baker D."/>
            <person name="Gharbi K."/>
            <person name="Hall N."/>
            <person name="Watson M."/>
            <person name="Adriaenssens E.M."/>
            <person name="Foster-Nyarko E."/>
            <person name="Jarju S."/>
            <person name="Secka A."/>
            <person name="Antonio M."/>
            <person name="Oren A."/>
            <person name="Chaudhuri R."/>
            <person name="La Ragione R.M."/>
            <person name="Hildebrand F."/>
            <person name="Pallen M.J."/>
        </authorList>
    </citation>
    <scope>NUCLEOTIDE SEQUENCE [LARGE SCALE GENOMIC DNA]</scope>
    <source>
        <strain evidence="8 9">Sa1CVN1</strain>
    </source>
</reference>
<dbReference type="GO" id="GO:0008831">
    <property type="term" value="F:dTDP-4-dehydrorhamnose reductase activity"/>
    <property type="evidence" value="ECO:0007669"/>
    <property type="project" value="UniProtKB-EC"/>
</dbReference>
<keyword evidence="9" id="KW-1185">Reference proteome</keyword>
<protein>
    <recommendedName>
        <fullName evidence="4 6">dTDP-4-dehydrorhamnose reductase</fullName>
        <ecNumber evidence="3 6">1.1.1.133</ecNumber>
    </recommendedName>
</protein>
<comment type="caution">
    <text evidence="8">The sequence shown here is derived from an EMBL/GenBank/DDBJ whole genome shotgun (WGS) entry which is preliminary data.</text>
</comment>
<dbReference type="PANTHER" id="PTHR10491">
    <property type="entry name" value="DTDP-4-DEHYDRORHAMNOSE REDUCTASE"/>
    <property type="match status" value="1"/>
</dbReference>
<comment type="function">
    <text evidence="6">Catalyzes the reduction of dTDP-6-deoxy-L-lyxo-4-hexulose to yield dTDP-L-rhamnose.</text>
</comment>
<evidence type="ECO:0000256" key="6">
    <source>
        <dbReference type="RuleBase" id="RU364082"/>
    </source>
</evidence>
<keyword evidence="6 8" id="KW-0560">Oxidoreductase</keyword>
<feature type="domain" description="RmlD-like substrate binding" evidence="7">
    <location>
        <begin position="1"/>
        <end position="299"/>
    </location>
</feature>
<dbReference type="CDD" id="cd05254">
    <property type="entry name" value="dTDP_HR_like_SDR_e"/>
    <property type="match status" value="1"/>
</dbReference>
<evidence type="ECO:0000313" key="8">
    <source>
        <dbReference type="EMBL" id="MBD8039254.1"/>
    </source>
</evidence>
<evidence type="ECO:0000256" key="2">
    <source>
        <dbReference type="ARBA" id="ARBA00010944"/>
    </source>
</evidence>
<dbReference type="Proteomes" id="UP000620874">
    <property type="component" value="Unassembled WGS sequence"/>
</dbReference>